<protein>
    <submittedName>
        <fullName evidence="3">Uncharacterized protein</fullName>
    </submittedName>
</protein>
<feature type="compositionally biased region" description="Pro residues" evidence="1">
    <location>
        <begin position="38"/>
        <end position="50"/>
    </location>
</feature>
<feature type="compositionally biased region" description="Basic and acidic residues" evidence="1">
    <location>
        <begin position="62"/>
        <end position="88"/>
    </location>
</feature>
<evidence type="ECO:0000256" key="1">
    <source>
        <dbReference type="SAM" id="MobiDB-lite"/>
    </source>
</evidence>
<feature type="chain" id="PRO_5039203100" evidence="2">
    <location>
        <begin position="32"/>
        <end position="88"/>
    </location>
</feature>
<dbReference type="Proteomes" id="UP000305524">
    <property type="component" value="Unassembled WGS sequence"/>
</dbReference>
<dbReference type="EMBL" id="SZOD01001057">
    <property type="protein sequence ID" value="TKI79668.1"/>
    <property type="molecule type" value="Genomic_DNA"/>
</dbReference>
<evidence type="ECO:0000313" key="4">
    <source>
        <dbReference type="Proteomes" id="UP000305524"/>
    </source>
</evidence>
<feature type="non-terminal residue" evidence="3">
    <location>
        <position position="88"/>
    </location>
</feature>
<dbReference type="RefSeq" id="WP_137059341.1">
    <property type="nucleotide sequence ID" value="NZ_SZOD01001057.1"/>
</dbReference>
<dbReference type="AlphaFoldDB" id="A0A4U2ZXM1"/>
<feature type="signal peptide" evidence="2">
    <location>
        <begin position="1"/>
        <end position="31"/>
    </location>
</feature>
<gene>
    <name evidence="3" type="ORF">FC701_30980</name>
</gene>
<feature type="region of interest" description="Disordered" evidence="1">
    <location>
        <begin position="31"/>
        <end position="88"/>
    </location>
</feature>
<name>A0A4U2ZXM1_BACMY</name>
<accession>A0A4U2ZXM1</accession>
<comment type="caution">
    <text evidence="3">The sequence shown here is derived from an EMBL/GenBank/DDBJ whole genome shotgun (WGS) entry which is preliminary data.</text>
</comment>
<reference evidence="3 4" key="1">
    <citation type="journal article" date="2019" name="Environ. Microbiol.">
        <title>An active ?-lactamase is a part of an orchestrated cell wall stress resistance network of Bacillus subtilis and related rhizosphere species.</title>
        <authorList>
            <person name="Bucher T."/>
            <person name="Keren-Paz A."/>
            <person name="Hausser J."/>
            <person name="Olender T."/>
            <person name="Cytryn E."/>
            <person name="Kolodkin-Gal I."/>
        </authorList>
    </citation>
    <scope>NUCLEOTIDE SEQUENCE [LARGE SCALE GENOMIC DNA]</scope>
    <source>
        <strain evidence="3 4">I186</strain>
    </source>
</reference>
<proteinExistence type="predicted"/>
<sequence length="88" mass="10112">MKKKKGKRRWFSYFIQLMIFTLIVSSIPLHADAESSPPFTPSPNSEPTPQPEENILPAPHPDQIKNKKEKSQPKPTEVVEERTETEKV</sequence>
<organism evidence="3 4">
    <name type="scientific">Bacillus mycoides</name>
    <dbReference type="NCBI Taxonomy" id="1405"/>
    <lineage>
        <taxon>Bacteria</taxon>
        <taxon>Bacillati</taxon>
        <taxon>Bacillota</taxon>
        <taxon>Bacilli</taxon>
        <taxon>Bacillales</taxon>
        <taxon>Bacillaceae</taxon>
        <taxon>Bacillus</taxon>
        <taxon>Bacillus cereus group</taxon>
    </lineage>
</organism>
<keyword evidence="2" id="KW-0732">Signal</keyword>
<evidence type="ECO:0000256" key="2">
    <source>
        <dbReference type="SAM" id="SignalP"/>
    </source>
</evidence>
<evidence type="ECO:0000313" key="3">
    <source>
        <dbReference type="EMBL" id="TKI79668.1"/>
    </source>
</evidence>